<evidence type="ECO:0000313" key="3">
    <source>
        <dbReference type="Proteomes" id="UP000215148"/>
    </source>
</evidence>
<dbReference type="PROSITE" id="PS51729">
    <property type="entry name" value="GNAT_YJDJ"/>
    <property type="match status" value="1"/>
</dbReference>
<gene>
    <name evidence="2" type="ORF">CCZ37_18315</name>
</gene>
<protein>
    <submittedName>
        <fullName evidence="2">N-acetyltransferase</fullName>
    </submittedName>
</protein>
<dbReference type="RefSeq" id="WP_094501991.1">
    <property type="nucleotide sequence ID" value="NZ_CAWNHI010000002.1"/>
</dbReference>
<evidence type="ECO:0000259" key="1">
    <source>
        <dbReference type="PROSITE" id="PS51729"/>
    </source>
</evidence>
<reference evidence="2 3" key="1">
    <citation type="submission" date="2017-08" db="EMBL/GenBank/DDBJ databases">
        <title>The Vibrio qinghaiensis sp.-Q67 is a luminous bacteria isolated firstly from Qinghai lake, Qinghai province, China, which has been proved to be very sensitive to detect environmental and food pollutants. Therefore, complete genome analysis of V. qinghaiensis sp.-Q67 highlights the potential application of this strain on detection of hazards in the contaminated environments.</title>
        <authorList>
            <person name="Gong L."/>
        </authorList>
    </citation>
    <scope>NUCLEOTIDE SEQUENCE [LARGE SCALE GENOMIC DNA]</scope>
    <source>
        <strain evidence="2 3">Q67</strain>
    </source>
</reference>
<dbReference type="AlphaFoldDB" id="A0A223N3X9"/>
<dbReference type="GO" id="GO:0016740">
    <property type="term" value="F:transferase activity"/>
    <property type="evidence" value="ECO:0007669"/>
    <property type="project" value="UniProtKB-KW"/>
</dbReference>
<keyword evidence="3" id="KW-1185">Reference proteome</keyword>
<dbReference type="KEGG" id="vqi:CCZ37_18315"/>
<dbReference type="InterPro" id="IPR045057">
    <property type="entry name" value="Gcn5-rel_NAT"/>
</dbReference>
<dbReference type="SUPFAM" id="SSF55729">
    <property type="entry name" value="Acyl-CoA N-acyltransferases (Nat)"/>
    <property type="match status" value="1"/>
</dbReference>
<name>A0A223N3X9_9VIBR</name>
<feature type="domain" description="N-acetyltransferase" evidence="1">
    <location>
        <begin position="6"/>
        <end position="92"/>
    </location>
</feature>
<organism evidence="2 3">
    <name type="scientific">Vibrio qinghaiensis</name>
    <dbReference type="NCBI Taxonomy" id="2025808"/>
    <lineage>
        <taxon>Bacteria</taxon>
        <taxon>Pseudomonadati</taxon>
        <taxon>Pseudomonadota</taxon>
        <taxon>Gammaproteobacteria</taxon>
        <taxon>Vibrionales</taxon>
        <taxon>Vibrionaceae</taxon>
        <taxon>Vibrio</taxon>
    </lineage>
</organism>
<dbReference type="Gene3D" id="3.40.630.30">
    <property type="match status" value="1"/>
</dbReference>
<dbReference type="Pfam" id="PF14542">
    <property type="entry name" value="Acetyltransf_CG"/>
    <property type="match status" value="1"/>
</dbReference>
<evidence type="ECO:0000313" key="2">
    <source>
        <dbReference type="EMBL" id="ASU24396.1"/>
    </source>
</evidence>
<dbReference type="EMBL" id="CP022742">
    <property type="protein sequence ID" value="ASU24396.1"/>
    <property type="molecule type" value="Genomic_DNA"/>
</dbReference>
<proteinExistence type="predicted"/>
<dbReference type="InterPro" id="IPR016181">
    <property type="entry name" value="Acyl_CoA_acyltransferase"/>
</dbReference>
<dbReference type="PANTHER" id="PTHR31435">
    <property type="entry name" value="PROTEIN NATD1"/>
    <property type="match status" value="1"/>
</dbReference>
<keyword evidence="2" id="KW-0808">Transferase</keyword>
<dbReference type="PANTHER" id="PTHR31435:SF9">
    <property type="entry name" value="PROTEIN NATD1"/>
    <property type="match status" value="1"/>
</dbReference>
<dbReference type="InterPro" id="IPR031165">
    <property type="entry name" value="GNAT_YJDJ"/>
</dbReference>
<sequence>MTHEVRHDIQNCQYKVHLEGNLFATVAYQKQDDVLFIVSTRVPDELQGKGYGKIMMESVLPQIEAQGYTIKPVCSYVVHYLNRHSEWQHLLHREP</sequence>
<dbReference type="Proteomes" id="UP000215148">
    <property type="component" value="Chromosome 2"/>
</dbReference>
<accession>A0A223N3X9</accession>